<evidence type="ECO:0000259" key="1">
    <source>
        <dbReference type="Pfam" id="PF23343"/>
    </source>
</evidence>
<dbReference type="Proteomes" id="UP000325060">
    <property type="component" value="Segment"/>
</dbReference>
<proteinExistence type="predicted"/>
<evidence type="ECO:0000313" key="2">
    <source>
        <dbReference type="EMBL" id="QCQ84676.1"/>
    </source>
</evidence>
<dbReference type="InterPro" id="IPR056906">
    <property type="entry name" value="ORF2/G2P_dom"/>
</dbReference>
<name>A0A4P8PLC2_9VIRU</name>
<dbReference type="Pfam" id="PF23343">
    <property type="entry name" value="REP_ORF2-G2P"/>
    <property type="match status" value="1"/>
</dbReference>
<dbReference type="EMBL" id="MK249147">
    <property type="protein sequence ID" value="QCQ84676.1"/>
    <property type="molecule type" value="Genomic_DNA"/>
</dbReference>
<reference evidence="2" key="1">
    <citation type="submission" date="2018-12" db="EMBL/GenBank/DDBJ databases">
        <title>Singled stranded DNA viruses identified in blackflies (Austrosimulium ungulatum) sampled in New Zealand.</title>
        <authorList>
            <person name="Kraberger S."/>
            <person name="Fontenele R.S."/>
            <person name="Schmidlin K."/>
            <person name="Walters M."/>
            <person name="Varsani A."/>
        </authorList>
    </citation>
    <scope>NUCLEOTIDE SEQUENCE [LARGE SCALE GENOMIC DNA]</scope>
    <source>
        <strain evidence="2">038</strain>
    </source>
</reference>
<feature type="domain" description="Replication-associated protein ORF2/G2P" evidence="1">
    <location>
        <begin position="81"/>
        <end position="235"/>
    </location>
</feature>
<organism evidence="2">
    <name type="scientific">Blackfly microvirus SF02</name>
    <dbReference type="NCBI Taxonomy" id="2576452"/>
    <lineage>
        <taxon>Viruses</taxon>
        <taxon>Monodnaviria</taxon>
        <taxon>Sangervirae</taxon>
        <taxon>Phixviricota</taxon>
        <taxon>Malgrandaviricetes</taxon>
        <taxon>Petitvirales</taxon>
        <taxon>Microviridae</taxon>
        <taxon>Microvirus</taxon>
    </lineage>
</organism>
<accession>A0A4P8PLC2</accession>
<sequence length="353" mass="40244">MASDSKKMPCYKPGRGRQAPNGTVTYYGHIQVAAGKLPPLPPNYKDFPLPCGKCTGCRLERSRQWAVRLMHEAQQHKHNSFVTLTYKDSELPNTGARAAADAARSLSLGLPQPIDNHAYTEARTHEIQEGAASLSKADLTAFTKRLNENSRRKFGNGVKYYACGEYGDRTQRPHYHIAIFGEDFGVDRVFYKNAPSGKPLYRSKTLDRLWPHGGADIGDLTFESAAYIARYVMKKHTGPKAIEHYMRENERGEKYWLTPEFNVMSRRPGIAKKWFDKNRHDVYPHDHVISRGHPAKPPRAYDKWLEQIDPYLLADIKKAREDGPHNPDEETNARLEVRQICAQAKLNQTKRTL</sequence>
<protein>
    <submittedName>
        <fullName evidence="2">Replication initiator protein</fullName>
    </submittedName>
</protein>